<protein>
    <submittedName>
        <fullName evidence="2">Heme-degrading monooxygenase</fullName>
    </submittedName>
</protein>
<dbReference type="SUPFAM" id="SSF54909">
    <property type="entry name" value="Dimeric alpha+beta barrel"/>
    <property type="match status" value="1"/>
</dbReference>
<dbReference type="EMBL" id="LN483080">
    <property type="protein sequence ID" value="CEA05860.1"/>
    <property type="molecule type" value="Genomic_DNA"/>
</dbReference>
<dbReference type="InterPro" id="IPR011008">
    <property type="entry name" value="Dimeric_a/b-barrel"/>
</dbReference>
<proteinExistence type="predicted"/>
<dbReference type="InterPro" id="IPR007138">
    <property type="entry name" value="ABM_dom"/>
</dbReference>
<keyword evidence="2" id="KW-0503">Monooxygenase</keyword>
<dbReference type="PANTHER" id="PTHR34474:SF4">
    <property type="entry name" value="HEME OXYGENASE (STAPHYLOBILIN-PRODUCING) 1"/>
    <property type="match status" value="1"/>
</dbReference>
<evidence type="ECO:0000313" key="2">
    <source>
        <dbReference type="EMBL" id="CEA05860.1"/>
    </source>
</evidence>
<dbReference type="InterPro" id="IPR050404">
    <property type="entry name" value="Heme-degrading_MO"/>
</dbReference>
<reference evidence="2" key="1">
    <citation type="submission" date="2014-07" db="EMBL/GenBank/DDBJ databases">
        <authorList>
            <person name="Urmite Genomes Urmite Genomes"/>
        </authorList>
    </citation>
    <scope>NUCLEOTIDE SEQUENCE</scope>
    <source>
        <strain evidence="2">13S34_air</strain>
    </source>
</reference>
<dbReference type="PATRIC" id="fig|1461583.4.peg.2577"/>
<dbReference type="AlphaFoldDB" id="A0A078MHQ5"/>
<sequence>MIVAMNTIRIKKGHGEEIIERFQNPKEIGKFEGFLGLEVLKKLNGKDEDQIRICTRWVDEASFNVWLHSPEFKASHSKSAEERENSPLLGADFALLEVAISSDNN</sequence>
<dbReference type="PANTHER" id="PTHR34474">
    <property type="entry name" value="SIGNAL TRANSDUCTION PROTEIN TRAP"/>
    <property type="match status" value="1"/>
</dbReference>
<keyword evidence="2" id="KW-0560">Oxidoreductase</keyword>
<name>A0A078MHQ5_9BACL</name>
<organism evidence="2">
    <name type="scientific">Metalysinibacillus saudimassiliensis</name>
    <dbReference type="NCBI Taxonomy" id="1461583"/>
    <lineage>
        <taxon>Bacteria</taxon>
        <taxon>Bacillati</taxon>
        <taxon>Bacillota</taxon>
        <taxon>Bacilli</taxon>
        <taxon>Bacillales</taxon>
        <taxon>Caryophanaceae</taxon>
        <taxon>Metalysinibacillus</taxon>
    </lineage>
</organism>
<dbReference type="GO" id="GO:0004497">
    <property type="term" value="F:monooxygenase activity"/>
    <property type="evidence" value="ECO:0007669"/>
    <property type="project" value="UniProtKB-KW"/>
</dbReference>
<dbReference type="Pfam" id="PF03992">
    <property type="entry name" value="ABM"/>
    <property type="match status" value="1"/>
</dbReference>
<accession>A0A078MHQ5</accession>
<dbReference type="Gene3D" id="3.30.70.100">
    <property type="match status" value="1"/>
</dbReference>
<dbReference type="PROSITE" id="PS51725">
    <property type="entry name" value="ABM"/>
    <property type="match status" value="1"/>
</dbReference>
<dbReference type="HOGENOM" id="CLU_141544_2_1_9"/>
<feature type="domain" description="ABM" evidence="1">
    <location>
        <begin position="2"/>
        <end position="93"/>
    </location>
</feature>
<gene>
    <name evidence="2" type="primary">isdG</name>
    <name evidence="2" type="ORF">BN1050_02683</name>
</gene>
<evidence type="ECO:0000259" key="1">
    <source>
        <dbReference type="PROSITE" id="PS51725"/>
    </source>
</evidence>